<dbReference type="InterPro" id="IPR038020">
    <property type="entry name" value="MbtH-like_sf"/>
</dbReference>
<protein>
    <submittedName>
        <fullName evidence="2">MbtH family protein</fullName>
    </submittedName>
</protein>
<organism evidence="2 3">
    <name type="scientific">Streptomyces reniochalinae</name>
    <dbReference type="NCBI Taxonomy" id="2250578"/>
    <lineage>
        <taxon>Bacteria</taxon>
        <taxon>Bacillati</taxon>
        <taxon>Actinomycetota</taxon>
        <taxon>Actinomycetes</taxon>
        <taxon>Kitasatosporales</taxon>
        <taxon>Streptomycetaceae</taxon>
        <taxon>Streptomyces</taxon>
    </lineage>
</organism>
<dbReference type="PANTHER" id="PTHR38444">
    <property type="entry name" value="ENTEROBACTIN BIOSYNTHESIS PROTEIN YBDZ"/>
    <property type="match status" value="1"/>
</dbReference>
<dbReference type="InterPro" id="IPR037407">
    <property type="entry name" value="MLP_fam"/>
</dbReference>
<accession>A0A367EHX6</accession>
<feature type="domain" description="MbtH-like" evidence="1">
    <location>
        <begin position="1"/>
        <end position="47"/>
    </location>
</feature>
<keyword evidence="3" id="KW-1185">Reference proteome</keyword>
<reference evidence="2 3" key="1">
    <citation type="submission" date="2018-06" db="EMBL/GenBank/DDBJ databases">
        <title>Streptomyces reniochalinae sp. nov. and Streptomyces diacarnus sp. nov. from marine sponges.</title>
        <authorList>
            <person name="Li L."/>
        </authorList>
    </citation>
    <scope>NUCLEOTIDE SEQUENCE [LARGE SCALE GENOMIC DNA]</scope>
    <source>
        <strain evidence="2 3">LHW50302</strain>
    </source>
</reference>
<dbReference type="SUPFAM" id="SSF160582">
    <property type="entry name" value="MbtH-like"/>
    <property type="match status" value="1"/>
</dbReference>
<name>A0A367EHX6_9ACTN</name>
<evidence type="ECO:0000259" key="1">
    <source>
        <dbReference type="SMART" id="SM00923"/>
    </source>
</evidence>
<gene>
    <name evidence="2" type="ORF">DQ392_17525</name>
</gene>
<evidence type="ECO:0000313" key="2">
    <source>
        <dbReference type="EMBL" id="RCG17641.1"/>
    </source>
</evidence>
<dbReference type="Proteomes" id="UP000253507">
    <property type="component" value="Unassembled WGS sequence"/>
</dbReference>
<proteinExistence type="predicted"/>
<dbReference type="AlphaFoldDB" id="A0A367EHX6"/>
<sequence length="71" mass="8038">MAESQMKVLVNDEEQYSLWPEYLAIPNGWRDTGVAGSKDTCLTYVKEVWTDMRPLSLRKQMEESAGRAAGV</sequence>
<dbReference type="GO" id="GO:0005829">
    <property type="term" value="C:cytosol"/>
    <property type="evidence" value="ECO:0007669"/>
    <property type="project" value="TreeGrafter"/>
</dbReference>
<comment type="caution">
    <text evidence="2">The sequence shown here is derived from an EMBL/GenBank/DDBJ whole genome shotgun (WGS) entry which is preliminary data.</text>
</comment>
<dbReference type="RefSeq" id="WP_114016551.1">
    <property type="nucleotide sequence ID" value="NZ_QOIM01000036.1"/>
</dbReference>
<dbReference type="SMART" id="SM00923">
    <property type="entry name" value="MbtH"/>
    <property type="match status" value="1"/>
</dbReference>
<dbReference type="EMBL" id="QOIM01000036">
    <property type="protein sequence ID" value="RCG17641.1"/>
    <property type="molecule type" value="Genomic_DNA"/>
</dbReference>
<dbReference type="GO" id="GO:0019290">
    <property type="term" value="P:siderophore biosynthetic process"/>
    <property type="evidence" value="ECO:0007669"/>
    <property type="project" value="TreeGrafter"/>
</dbReference>
<dbReference type="Gene3D" id="3.90.820.10">
    <property type="entry name" value="Structural Genomics, Unknown Function 30-nov-00 1gh9 Mol_id"/>
    <property type="match status" value="1"/>
</dbReference>
<dbReference type="OrthoDB" id="7584480at2"/>
<dbReference type="PANTHER" id="PTHR38444:SF1">
    <property type="entry name" value="ENTEROBACTIN BIOSYNTHESIS PROTEIN YBDZ"/>
    <property type="match status" value="1"/>
</dbReference>
<dbReference type="Pfam" id="PF03621">
    <property type="entry name" value="MbtH"/>
    <property type="match status" value="1"/>
</dbReference>
<evidence type="ECO:0000313" key="3">
    <source>
        <dbReference type="Proteomes" id="UP000253507"/>
    </source>
</evidence>
<dbReference type="InterPro" id="IPR005153">
    <property type="entry name" value="MbtH-like_dom"/>
</dbReference>